<protein>
    <submittedName>
        <fullName evidence="1">Uncharacterized protein</fullName>
    </submittedName>
</protein>
<sequence length="84" mass="9886">KEETNKANLMLAEGQLDEFAFWDKIKKIWNSFISKMKIYWDKFVNMLNEIKDAIVEVFNTGIHAVLNYFELDVDVKVATTVRLL</sequence>
<organism evidence="1">
    <name type="scientific">marine metagenome</name>
    <dbReference type="NCBI Taxonomy" id="408172"/>
    <lineage>
        <taxon>unclassified sequences</taxon>
        <taxon>metagenomes</taxon>
        <taxon>ecological metagenomes</taxon>
    </lineage>
</organism>
<accession>A0A382KKM1</accession>
<evidence type="ECO:0000313" key="1">
    <source>
        <dbReference type="EMBL" id="SVC23487.1"/>
    </source>
</evidence>
<reference evidence="1" key="1">
    <citation type="submission" date="2018-05" db="EMBL/GenBank/DDBJ databases">
        <authorList>
            <person name="Lanie J.A."/>
            <person name="Ng W.-L."/>
            <person name="Kazmierczak K.M."/>
            <person name="Andrzejewski T.M."/>
            <person name="Davidsen T.M."/>
            <person name="Wayne K.J."/>
            <person name="Tettelin H."/>
            <person name="Glass J.I."/>
            <person name="Rusch D."/>
            <person name="Podicherti R."/>
            <person name="Tsui H.-C.T."/>
            <person name="Winkler M.E."/>
        </authorList>
    </citation>
    <scope>NUCLEOTIDE SEQUENCE</scope>
</reference>
<dbReference type="EMBL" id="UINC01080498">
    <property type="protein sequence ID" value="SVC23487.1"/>
    <property type="molecule type" value="Genomic_DNA"/>
</dbReference>
<gene>
    <name evidence="1" type="ORF">METZ01_LOCUS276341</name>
</gene>
<proteinExistence type="predicted"/>
<feature type="non-terminal residue" evidence="1">
    <location>
        <position position="1"/>
    </location>
</feature>
<dbReference type="AlphaFoldDB" id="A0A382KKM1"/>
<name>A0A382KKM1_9ZZZZ</name>